<comment type="similarity">
    <text evidence="1">Belongs to the GMC oxidoreductase family.</text>
</comment>
<keyword evidence="3" id="KW-0274">FAD</keyword>
<comment type="caution">
    <text evidence="7">The sequence shown here is derived from an EMBL/GenBank/DDBJ whole genome shotgun (WGS) entry which is preliminary data.</text>
</comment>
<evidence type="ECO:0000256" key="4">
    <source>
        <dbReference type="ARBA" id="ARBA00023002"/>
    </source>
</evidence>
<keyword evidence="8" id="KW-1185">Reference proteome</keyword>
<accession>A0A937R6C7</accession>
<feature type="domain" description="4Fe-4S ferredoxin-type" evidence="6">
    <location>
        <begin position="248"/>
        <end position="278"/>
    </location>
</feature>
<dbReference type="GO" id="GO:0016614">
    <property type="term" value="F:oxidoreductase activity, acting on CH-OH group of donors"/>
    <property type="evidence" value="ECO:0007669"/>
    <property type="project" value="InterPro"/>
</dbReference>
<evidence type="ECO:0000256" key="3">
    <source>
        <dbReference type="ARBA" id="ARBA00022827"/>
    </source>
</evidence>
<keyword evidence="4" id="KW-0560">Oxidoreductase</keyword>
<feature type="compositionally biased region" description="Polar residues" evidence="5">
    <location>
        <begin position="501"/>
        <end position="513"/>
    </location>
</feature>
<evidence type="ECO:0000256" key="2">
    <source>
        <dbReference type="ARBA" id="ARBA00022630"/>
    </source>
</evidence>
<dbReference type="AlphaFoldDB" id="A0A937R6C7"/>
<dbReference type="InterPro" id="IPR000172">
    <property type="entry name" value="GMC_OxRdtase_N"/>
</dbReference>
<dbReference type="EMBL" id="JAEACQ010000123">
    <property type="protein sequence ID" value="MBL7626076.1"/>
    <property type="molecule type" value="Genomic_DNA"/>
</dbReference>
<organism evidence="7 8">
    <name type="scientific">Frankia nepalensis</name>
    <dbReference type="NCBI Taxonomy" id="1836974"/>
    <lineage>
        <taxon>Bacteria</taxon>
        <taxon>Bacillati</taxon>
        <taxon>Actinomycetota</taxon>
        <taxon>Actinomycetes</taxon>
        <taxon>Frankiales</taxon>
        <taxon>Frankiaceae</taxon>
        <taxon>Frankia</taxon>
    </lineage>
</organism>
<protein>
    <submittedName>
        <fullName evidence="7">GMC family oxidoreductase</fullName>
    </submittedName>
</protein>
<dbReference type="Pfam" id="PF00732">
    <property type="entry name" value="GMC_oxred_N"/>
    <property type="match status" value="1"/>
</dbReference>
<evidence type="ECO:0000259" key="6">
    <source>
        <dbReference type="PROSITE" id="PS51379"/>
    </source>
</evidence>
<keyword evidence="2" id="KW-0285">Flavoprotein</keyword>
<sequence length="574" mass="61629">MTRSPLDFYADPDSGAWAELGYDPYAAGRPPLDVPLAQRPPTRELRGLRDRYDAVVVGSGAGGGVAAFVLASGGASVLVVERGSWFGARDLAADHIRNHRFFLGGDLDTPPGHPRALPDENTPGGEVAVQYDDLRYHHNAITVGGGTRFFGAQAWRFLPDDFRMASLYGVPDGSALADWPIGYDDLEPFYDKVEWELGVAGHAHPDEGPRTRDYPMAPFPPTIAHTVLQTGAETLRWPTGAVPLLLNTKPRNGRSACIRCGQCVGFTCPVDARNGTHSTVLPRALDLGADLITTAQVTRISDNGDVEIAAEGTSRVIHAGRIILAAGAVETARLLHLSGLGNDWVGDCLQGHLYAFAFGLFDDDVHDGYGPGPSIATRHFSHGNDGIIGGGLLGHDFIKIPTMHYALGLPPDIDRAGPDTRRALADTYRHTINIWAPVQEIPTRDARVRLASTVTDHLGLPVARLEGLQHPEDLRTHAFLTARAEEWLRASGATRTWTMGTTKQGLSGHQHQAGTARMSDSPRHGATDPHGKVWGTDRVYVADASLHVTNGGANPVLTIMALAWRTATHATTTG</sequence>
<dbReference type="PANTHER" id="PTHR46056:SF12">
    <property type="entry name" value="LONG-CHAIN-ALCOHOL OXIDASE"/>
    <property type="match status" value="1"/>
</dbReference>
<feature type="region of interest" description="Disordered" evidence="5">
    <location>
        <begin position="501"/>
        <end position="532"/>
    </location>
</feature>
<dbReference type="RefSeq" id="WP_203002909.1">
    <property type="nucleotide sequence ID" value="NZ_JADWYU010000102.1"/>
</dbReference>
<dbReference type="GO" id="GO:0050660">
    <property type="term" value="F:flavin adenine dinucleotide binding"/>
    <property type="evidence" value="ECO:0007669"/>
    <property type="project" value="InterPro"/>
</dbReference>
<evidence type="ECO:0000313" key="7">
    <source>
        <dbReference type="EMBL" id="MBL7626076.1"/>
    </source>
</evidence>
<dbReference type="InterPro" id="IPR017896">
    <property type="entry name" value="4Fe4S_Fe-S-bd"/>
</dbReference>
<dbReference type="InterPro" id="IPR036188">
    <property type="entry name" value="FAD/NAD-bd_sf"/>
</dbReference>
<dbReference type="Pfam" id="PF05199">
    <property type="entry name" value="GMC_oxred_C"/>
    <property type="match status" value="1"/>
</dbReference>
<dbReference type="Gene3D" id="3.50.50.60">
    <property type="entry name" value="FAD/NAD(P)-binding domain"/>
    <property type="match status" value="2"/>
</dbReference>
<name>A0A937R6C7_9ACTN</name>
<dbReference type="PANTHER" id="PTHR46056">
    <property type="entry name" value="LONG-CHAIN-ALCOHOL OXIDASE"/>
    <property type="match status" value="1"/>
</dbReference>
<dbReference type="SUPFAM" id="SSF51905">
    <property type="entry name" value="FAD/NAD(P)-binding domain"/>
    <property type="match status" value="1"/>
</dbReference>
<dbReference type="Proteomes" id="UP000604475">
    <property type="component" value="Unassembled WGS sequence"/>
</dbReference>
<feature type="compositionally biased region" description="Basic and acidic residues" evidence="5">
    <location>
        <begin position="520"/>
        <end position="531"/>
    </location>
</feature>
<evidence type="ECO:0000256" key="1">
    <source>
        <dbReference type="ARBA" id="ARBA00010790"/>
    </source>
</evidence>
<gene>
    <name evidence="7" type="ORF">I7412_02555</name>
</gene>
<evidence type="ECO:0000256" key="5">
    <source>
        <dbReference type="SAM" id="MobiDB-lite"/>
    </source>
</evidence>
<dbReference type="PROSITE" id="PS51379">
    <property type="entry name" value="4FE4S_FER_2"/>
    <property type="match status" value="1"/>
</dbReference>
<proteinExistence type="inferred from homology"/>
<reference evidence="7" key="1">
    <citation type="submission" date="2020-12" db="EMBL/GenBank/DDBJ databases">
        <title>Genomic characterization of non-nitrogen-fixing Frankia strains.</title>
        <authorList>
            <person name="Carlos-Shanley C."/>
            <person name="Guerra T."/>
            <person name="Hahn D."/>
        </authorList>
    </citation>
    <scope>NUCLEOTIDE SEQUENCE</scope>
    <source>
        <strain evidence="7">CN6</strain>
    </source>
</reference>
<evidence type="ECO:0000313" key="8">
    <source>
        <dbReference type="Proteomes" id="UP000604475"/>
    </source>
</evidence>
<dbReference type="InterPro" id="IPR007867">
    <property type="entry name" value="GMC_OxRtase_C"/>
</dbReference>